<dbReference type="SUPFAM" id="SSF52980">
    <property type="entry name" value="Restriction endonuclease-like"/>
    <property type="match status" value="1"/>
</dbReference>
<dbReference type="EMBL" id="JADOUA010000001">
    <property type="protein sequence ID" value="MBG6090723.1"/>
    <property type="molecule type" value="Genomic_DNA"/>
</dbReference>
<evidence type="ECO:0000313" key="1">
    <source>
        <dbReference type="EMBL" id="MBG6090723.1"/>
    </source>
</evidence>
<organism evidence="1 2">
    <name type="scientific">Actinomadura viridis</name>
    <dbReference type="NCBI Taxonomy" id="58110"/>
    <lineage>
        <taxon>Bacteria</taxon>
        <taxon>Bacillati</taxon>
        <taxon>Actinomycetota</taxon>
        <taxon>Actinomycetes</taxon>
        <taxon>Streptosporangiales</taxon>
        <taxon>Thermomonosporaceae</taxon>
        <taxon>Actinomadura</taxon>
    </lineage>
</organism>
<dbReference type="RefSeq" id="WP_197013148.1">
    <property type="nucleotide sequence ID" value="NZ_BAABES010000011.1"/>
</dbReference>
<evidence type="ECO:0008006" key="3">
    <source>
        <dbReference type="Google" id="ProtNLM"/>
    </source>
</evidence>
<gene>
    <name evidence="1" type="ORF">IW256_004836</name>
</gene>
<accession>A0A931GKC9</accession>
<keyword evidence="2" id="KW-1185">Reference proteome</keyword>
<protein>
    <recommendedName>
        <fullName evidence="3">DUF559 domain-containing protein</fullName>
    </recommendedName>
</protein>
<comment type="caution">
    <text evidence="1">The sequence shown here is derived from an EMBL/GenBank/DDBJ whole genome shotgun (WGS) entry which is preliminary data.</text>
</comment>
<dbReference type="Proteomes" id="UP000614047">
    <property type="component" value="Unassembled WGS sequence"/>
</dbReference>
<dbReference type="Gene3D" id="3.40.960.10">
    <property type="entry name" value="VSR Endonuclease"/>
    <property type="match status" value="1"/>
</dbReference>
<sequence>MTTTIAWHHDGTTLGPFPGGRTTSPAGRAALLGTALLGTALPCTALLGTALPGAALPPKVVARRTAAWIWGLDVLPPGAARMGWELDLVDGAGLPPSHVAEEGGLRVTTPARTALDCARRLPPQEAVAALDQFLRTGVELAELKLMARDLRGRRDSSRLRGVLSLGDRGAASPGESRTRFTVVDTGFPRPRTQVPVMGPRGDPFFIDLGYEEFRVGMEYDGEPHHTGPVARARDEARRRWLTREMGWEIITVTRDFLPCPGPYLEVLLTALLHRGWEPSPTTMDRIATRLARLSRRSPRSRRRPRAPTR</sequence>
<reference evidence="1" key="1">
    <citation type="submission" date="2020-11" db="EMBL/GenBank/DDBJ databases">
        <title>Sequencing the genomes of 1000 actinobacteria strains.</title>
        <authorList>
            <person name="Klenk H.-P."/>
        </authorList>
    </citation>
    <scope>NUCLEOTIDE SEQUENCE</scope>
    <source>
        <strain evidence="1">DSM 43175</strain>
    </source>
</reference>
<dbReference type="AlphaFoldDB" id="A0A931GKC9"/>
<dbReference type="InterPro" id="IPR011335">
    <property type="entry name" value="Restrct_endonuc-II-like"/>
</dbReference>
<name>A0A931GKC9_9ACTN</name>
<proteinExistence type="predicted"/>
<evidence type="ECO:0000313" key="2">
    <source>
        <dbReference type="Proteomes" id="UP000614047"/>
    </source>
</evidence>